<dbReference type="EMBL" id="JAPMOS010000004">
    <property type="protein sequence ID" value="KAJ4462235.1"/>
    <property type="molecule type" value="Genomic_DNA"/>
</dbReference>
<name>A0ABQ8USX0_9EUKA</name>
<evidence type="ECO:0000313" key="3">
    <source>
        <dbReference type="EMBL" id="KAJ4462235.1"/>
    </source>
</evidence>
<feature type="transmembrane region" description="Helical" evidence="2">
    <location>
        <begin position="579"/>
        <end position="601"/>
    </location>
</feature>
<reference evidence="3" key="1">
    <citation type="journal article" date="2022" name="bioRxiv">
        <title>Genomics of Preaxostyla Flagellates Illuminates Evolutionary Transitions and the Path Towards Mitochondrial Loss.</title>
        <authorList>
            <person name="Novak L.V.F."/>
            <person name="Treitli S.C."/>
            <person name="Pyrih J."/>
            <person name="Halakuc P."/>
            <person name="Pipaliya S.V."/>
            <person name="Vacek V."/>
            <person name="Brzon O."/>
            <person name="Soukal P."/>
            <person name="Eme L."/>
            <person name="Dacks J.B."/>
            <person name="Karnkowska A."/>
            <person name="Elias M."/>
            <person name="Hampl V."/>
        </authorList>
    </citation>
    <scope>NUCLEOTIDE SEQUENCE</scope>
    <source>
        <strain evidence="3">RCP-MX</strain>
    </source>
</reference>
<evidence type="ECO:0000313" key="4">
    <source>
        <dbReference type="Proteomes" id="UP001141327"/>
    </source>
</evidence>
<proteinExistence type="predicted"/>
<keyword evidence="4" id="KW-1185">Reference proteome</keyword>
<evidence type="ECO:0000256" key="2">
    <source>
        <dbReference type="SAM" id="Phobius"/>
    </source>
</evidence>
<keyword evidence="2" id="KW-1133">Transmembrane helix</keyword>
<sequence>MPAFFMCPVRVPFCLVCLHTPSLPSWRLLATDAAVSQTARNEANRRFRSQSRSSSTHADAVGTDEGSDNEGAEGGDAAGGHRRDRVAHVEMGTRTRNGIRKKPHQFKKNLIKLFKSYNPESRHPLWAGVPPPRSDLPEDLVGLIFKAATHQERPGDDVLPYRTELRSGVSVGPMEGALLVTVMGATCSRWHRISQEPPKDGTEDAQLPFWMTNIHPRQRYVALASAAIRASQARYARRMATESKPFFDGLPSALTDWTSGMALILAEESQAALRTFVPELLATPMRLAALPACLIHGLVKIQKRFDGLFQAAGCPIFNSYAVTADRRLSQLFHWTSLGTYSSTAICQLPPLCICGLIDVWLCLQLAILWVGTLGAPWFESRPVVSVPPTEGRANLSPRIHHRKTRKIGARGFSGFLRRVARSWTALVTIPYAVTLAATHTAALVLPSLLFGAFWGLPAPLTLAPAAPHRAWVEPVIRFICDLWGVTPGTSLMRPAMIAATVTQYACGGLAVLLLAVALVVPVLAAWVLLWELVPRWLQTFFSFIGAIGTGLFLVYVVVRPLWRLALEVIGFDPTALRFTLIWFLATYLWMLGVFFMLLVTLECIGRRLPFLAECLQWLFVRPLKLFRTMFTFSHKIYRRILAGATRICSRLGLIGQLIHIPIVLAWMFWPMAVWWWCARDWALLPVPVVLSGALLSRGWEVISQSWGDK</sequence>
<accession>A0ABQ8USX0</accession>
<comment type="caution">
    <text evidence="3">The sequence shown here is derived from an EMBL/GenBank/DDBJ whole genome shotgun (WGS) entry which is preliminary data.</text>
</comment>
<dbReference type="Proteomes" id="UP001141327">
    <property type="component" value="Unassembled WGS sequence"/>
</dbReference>
<evidence type="ECO:0000256" key="1">
    <source>
        <dbReference type="SAM" id="MobiDB-lite"/>
    </source>
</evidence>
<organism evidence="3 4">
    <name type="scientific">Paratrimastix pyriformis</name>
    <dbReference type="NCBI Taxonomy" id="342808"/>
    <lineage>
        <taxon>Eukaryota</taxon>
        <taxon>Metamonada</taxon>
        <taxon>Preaxostyla</taxon>
        <taxon>Paratrimastigidae</taxon>
        <taxon>Paratrimastix</taxon>
    </lineage>
</organism>
<keyword evidence="2" id="KW-0812">Transmembrane</keyword>
<keyword evidence="2" id="KW-0472">Membrane</keyword>
<feature type="transmembrane region" description="Helical" evidence="2">
    <location>
        <begin position="504"/>
        <end position="530"/>
    </location>
</feature>
<protein>
    <submittedName>
        <fullName evidence="3">Uncharacterized protein</fullName>
    </submittedName>
</protein>
<gene>
    <name evidence="3" type="ORF">PAPYR_1425</name>
</gene>
<feature type="transmembrane region" description="Helical" evidence="2">
    <location>
        <begin position="536"/>
        <end position="558"/>
    </location>
</feature>
<feature type="transmembrane region" description="Helical" evidence="2">
    <location>
        <begin position="647"/>
        <end position="669"/>
    </location>
</feature>
<feature type="region of interest" description="Disordered" evidence="1">
    <location>
        <begin position="41"/>
        <end position="96"/>
    </location>
</feature>